<dbReference type="SMART" id="SM00097">
    <property type="entry name" value="WNT1"/>
    <property type="match status" value="1"/>
</dbReference>
<keyword evidence="4" id="KW-0964">Secreted</keyword>
<sequence>MICCLLIDNVCGKWWLLSQYNMSAVDEPYIICDHIPGLDRTQRHFCRRHPTVIHAIASGVRLAIGECQHRFRHHRWNCSTNPRDVTLFGRHVLSALSRETAFIYAITSAGVAHSITRWCSAGLLANCACDPTRVGGHRARDPSGQFTWGGCSQYVRYGTVFARQFIDRQDRRVRDANALMNLHNNHVGRQMVVKTVRLVCKCHGVSASCLARTCWRTVGDFRAVSRALMARYTSARRVNVLQTRDRIHGLRKTRGTRRWRAATAQQTNNQLIYFDPSPDYCNVGHKYAFSGTEGRVCNRTATAGASDSCDIMCCGSGYRTRRLTVRYECGCRFYWCCRVKCLECKKTLTINTCKSG</sequence>
<dbReference type="PANTHER" id="PTHR12027">
    <property type="entry name" value="WNT RELATED"/>
    <property type="match status" value="1"/>
</dbReference>
<organism evidence="10">
    <name type="scientific">Medioppia subpectinata</name>
    <dbReference type="NCBI Taxonomy" id="1979941"/>
    <lineage>
        <taxon>Eukaryota</taxon>
        <taxon>Metazoa</taxon>
        <taxon>Ecdysozoa</taxon>
        <taxon>Arthropoda</taxon>
        <taxon>Chelicerata</taxon>
        <taxon>Arachnida</taxon>
        <taxon>Acari</taxon>
        <taxon>Acariformes</taxon>
        <taxon>Sarcoptiformes</taxon>
        <taxon>Oribatida</taxon>
        <taxon>Brachypylina</taxon>
        <taxon>Oppioidea</taxon>
        <taxon>Oppiidae</taxon>
        <taxon>Medioppia</taxon>
    </lineage>
</organism>
<dbReference type="InterPro" id="IPR009140">
    <property type="entry name" value="Wnt2"/>
</dbReference>
<evidence type="ECO:0000256" key="8">
    <source>
        <dbReference type="ARBA" id="ARBA00023288"/>
    </source>
</evidence>
<dbReference type="Pfam" id="PF00110">
    <property type="entry name" value="wnt"/>
    <property type="match status" value="1"/>
</dbReference>
<dbReference type="InterPro" id="IPR043158">
    <property type="entry name" value="Wnt_C"/>
</dbReference>
<keyword evidence="8" id="KW-0449">Lipoprotein</keyword>
<dbReference type="OrthoDB" id="5945655at2759"/>
<dbReference type="AlphaFoldDB" id="A0A7R9KW55"/>
<keyword evidence="7" id="KW-1015">Disulfide bond</keyword>
<keyword evidence="6 9" id="KW-0879">Wnt signaling pathway</keyword>
<keyword evidence="5" id="KW-0272">Extracellular matrix</keyword>
<reference evidence="10" key="1">
    <citation type="submission" date="2020-11" db="EMBL/GenBank/DDBJ databases">
        <authorList>
            <person name="Tran Van P."/>
        </authorList>
    </citation>
    <scope>NUCLEOTIDE SEQUENCE</scope>
</reference>
<gene>
    <name evidence="10" type="ORF">OSB1V03_LOCUS10825</name>
</gene>
<evidence type="ECO:0000256" key="7">
    <source>
        <dbReference type="ARBA" id="ARBA00023157"/>
    </source>
</evidence>
<dbReference type="Proteomes" id="UP000759131">
    <property type="component" value="Unassembled WGS sequence"/>
</dbReference>
<dbReference type="GO" id="GO:0005109">
    <property type="term" value="F:frizzled binding"/>
    <property type="evidence" value="ECO:0007669"/>
    <property type="project" value="TreeGrafter"/>
</dbReference>
<dbReference type="GO" id="GO:0005615">
    <property type="term" value="C:extracellular space"/>
    <property type="evidence" value="ECO:0007669"/>
    <property type="project" value="TreeGrafter"/>
</dbReference>
<dbReference type="Gene3D" id="3.30.2460.20">
    <property type="match status" value="1"/>
</dbReference>
<dbReference type="PRINTS" id="PR01349">
    <property type="entry name" value="WNTPROTEIN"/>
</dbReference>
<evidence type="ECO:0000256" key="9">
    <source>
        <dbReference type="RuleBase" id="RU003500"/>
    </source>
</evidence>
<dbReference type="PRINTS" id="PR01842">
    <property type="entry name" value="WNT2PROTEIN"/>
</dbReference>
<dbReference type="GO" id="GO:0000902">
    <property type="term" value="P:cell morphogenesis"/>
    <property type="evidence" value="ECO:0007669"/>
    <property type="project" value="UniProtKB-ARBA"/>
</dbReference>
<dbReference type="GO" id="GO:0005125">
    <property type="term" value="F:cytokine activity"/>
    <property type="evidence" value="ECO:0007669"/>
    <property type="project" value="TreeGrafter"/>
</dbReference>
<dbReference type="EMBL" id="OC862654">
    <property type="protein sequence ID" value="CAD7630412.1"/>
    <property type="molecule type" value="Genomic_DNA"/>
</dbReference>
<dbReference type="InterPro" id="IPR005817">
    <property type="entry name" value="Wnt"/>
</dbReference>
<dbReference type="GO" id="GO:0060070">
    <property type="term" value="P:canonical Wnt signaling pathway"/>
    <property type="evidence" value="ECO:0007669"/>
    <property type="project" value="TreeGrafter"/>
</dbReference>
<dbReference type="PANTHER" id="PTHR12027:SF37">
    <property type="entry name" value="PROTEIN WNT"/>
    <property type="match status" value="1"/>
</dbReference>
<evidence type="ECO:0000256" key="1">
    <source>
        <dbReference type="ARBA" id="ARBA00004498"/>
    </source>
</evidence>
<evidence type="ECO:0000256" key="4">
    <source>
        <dbReference type="ARBA" id="ARBA00022525"/>
    </source>
</evidence>
<evidence type="ECO:0000313" key="10">
    <source>
        <dbReference type="EMBL" id="CAD7630412.1"/>
    </source>
</evidence>
<evidence type="ECO:0000256" key="5">
    <source>
        <dbReference type="ARBA" id="ARBA00022530"/>
    </source>
</evidence>
<evidence type="ECO:0000313" key="11">
    <source>
        <dbReference type="Proteomes" id="UP000759131"/>
    </source>
</evidence>
<name>A0A7R9KW55_9ACAR</name>
<accession>A0A7R9KW55</accession>
<dbReference type="FunFam" id="3.30.2460.20:FF:000001">
    <property type="entry name" value="Wnt homolog"/>
    <property type="match status" value="1"/>
</dbReference>
<keyword evidence="11" id="KW-1185">Reference proteome</keyword>
<dbReference type="GO" id="GO:0030182">
    <property type="term" value="P:neuron differentiation"/>
    <property type="evidence" value="ECO:0007669"/>
    <property type="project" value="TreeGrafter"/>
</dbReference>
<protein>
    <recommendedName>
        <fullName evidence="9">Protein Wnt</fullName>
    </recommendedName>
</protein>
<comment type="similarity">
    <text evidence="2 9">Belongs to the Wnt family.</text>
</comment>
<evidence type="ECO:0000256" key="3">
    <source>
        <dbReference type="ARBA" id="ARBA00022473"/>
    </source>
</evidence>
<dbReference type="GO" id="GO:0045165">
    <property type="term" value="P:cell fate commitment"/>
    <property type="evidence" value="ECO:0007669"/>
    <property type="project" value="TreeGrafter"/>
</dbReference>
<keyword evidence="3 9" id="KW-0217">Developmental protein</keyword>
<dbReference type="GO" id="GO:0007517">
    <property type="term" value="P:muscle organ development"/>
    <property type="evidence" value="ECO:0007669"/>
    <property type="project" value="UniProtKB-ARBA"/>
</dbReference>
<dbReference type="EMBL" id="CAJPIZ010008079">
    <property type="protein sequence ID" value="CAG2110842.1"/>
    <property type="molecule type" value="Genomic_DNA"/>
</dbReference>
<evidence type="ECO:0000256" key="6">
    <source>
        <dbReference type="ARBA" id="ARBA00022687"/>
    </source>
</evidence>
<evidence type="ECO:0000256" key="2">
    <source>
        <dbReference type="ARBA" id="ARBA00005683"/>
    </source>
</evidence>
<comment type="function">
    <text evidence="9">Ligand for members of the frizzled family of seven transmembrane receptors.</text>
</comment>
<comment type="subcellular location">
    <subcellularLocation>
        <location evidence="1 9">Secreted</location>
        <location evidence="1 9">Extracellular space</location>
        <location evidence="1 9">Extracellular matrix</location>
    </subcellularLocation>
</comment>
<proteinExistence type="inferred from homology"/>